<dbReference type="PANTHER" id="PTHR38595:SF2">
    <property type="entry name" value="TYPE VI SECRETION SYSTEM BASEPLATE SUBUNIT TSSE"/>
    <property type="match status" value="1"/>
</dbReference>
<dbReference type="SUPFAM" id="SSF160719">
    <property type="entry name" value="gpW/gp25-like"/>
    <property type="match status" value="1"/>
</dbReference>
<proteinExistence type="predicted"/>
<feature type="domain" description="IraD/Gp25-like" evidence="1">
    <location>
        <begin position="32"/>
        <end position="131"/>
    </location>
</feature>
<dbReference type="Pfam" id="PF04965">
    <property type="entry name" value="GPW_gp25"/>
    <property type="match status" value="1"/>
</dbReference>
<reference evidence="2 3" key="1">
    <citation type="submission" date="2023-11" db="EMBL/GenBank/DDBJ databases">
        <title>Draft genome of Azohydromonas lata strain H1 (DSM1123), a polyhydroxyalkanoate producer.</title>
        <authorList>
            <person name="Traversa D."/>
            <person name="D'Addabbo P."/>
            <person name="Pazzani C."/>
            <person name="Manzari C."/>
            <person name="Chiara M."/>
            <person name="Scrascia M."/>
        </authorList>
    </citation>
    <scope>NUCLEOTIDE SEQUENCE [LARGE SCALE GENOMIC DNA]</scope>
    <source>
        <strain evidence="2 3">H1</strain>
    </source>
</reference>
<sequence length="161" mass="16420">MNRFVPSLLDKLLGSAGAPAGSGTAPGLSLAQVKAAVARDIETLLNARPGPLCAALAAHPRAARSLLGFGLADISAASLASDRDRARIVDAIAQALRNHEPRLTEVQVSVRDATLPGSGLCFSIHAQLRLSPCVEPVAFDAVLHPGSQRCAVSSSARGAAA</sequence>
<evidence type="ECO:0000259" key="1">
    <source>
        <dbReference type="Pfam" id="PF04965"/>
    </source>
</evidence>
<comment type="caution">
    <text evidence="2">The sequence shown here is derived from an EMBL/GenBank/DDBJ whole genome shotgun (WGS) entry which is preliminary data.</text>
</comment>
<dbReference type="InterPro" id="IPR007048">
    <property type="entry name" value="IraD/Gp25-like"/>
</dbReference>
<dbReference type="NCBIfam" id="TIGR03357">
    <property type="entry name" value="VI_zyme"/>
    <property type="match status" value="1"/>
</dbReference>
<dbReference type="Gene3D" id="3.10.450.40">
    <property type="match status" value="1"/>
</dbReference>
<protein>
    <submittedName>
        <fullName evidence="2">Type VI secretion system baseplate subunit TssE</fullName>
    </submittedName>
</protein>
<dbReference type="InterPro" id="IPR017737">
    <property type="entry name" value="TssE1-like"/>
</dbReference>
<dbReference type="PANTHER" id="PTHR38595">
    <property type="entry name" value="CYTOPLASMIC PROTEIN-RELATED"/>
    <property type="match status" value="1"/>
</dbReference>
<dbReference type="RefSeq" id="WP_322464685.1">
    <property type="nucleotide sequence ID" value="NZ_JAXOJX010000005.1"/>
</dbReference>
<keyword evidence="3" id="KW-1185">Reference proteome</keyword>
<dbReference type="InterPro" id="IPR053176">
    <property type="entry name" value="T6SS_TssE1-like"/>
</dbReference>
<gene>
    <name evidence="2" type="primary">tssE</name>
    <name evidence="2" type="ORF">SM757_05410</name>
</gene>
<organism evidence="2 3">
    <name type="scientific">Azohydromonas lata</name>
    <dbReference type="NCBI Taxonomy" id="45677"/>
    <lineage>
        <taxon>Bacteria</taxon>
        <taxon>Pseudomonadati</taxon>
        <taxon>Pseudomonadota</taxon>
        <taxon>Betaproteobacteria</taxon>
        <taxon>Burkholderiales</taxon>
        <taxon>Sphaerotilaceae</taxon>
        <taxon>Azohydromonas</taxon>
    </lineage>
</organism>
<evidence type="ECO:0000313" key="2">
    <source>
        <dbReference type="EMBL" id="MDZ5456003.1"/>
    </source>
</evidence>
<dbReference type="EMBL" id="JAXOJX010000005">
    <property type="protein sequence ID" value="MDZ5456003.1"/>
    <property type="molecule type" value="Genomic_DNA"/>
</dbReference>
<dbReference type="Proteomes" id="UP001293718">
    <property type="component" value="Unassembled WGS sequence"/>
</dbReference>
<accession>A0ABU5IDG3</accession>
<evidence type="ECO:0000313" key="3">
    <source>
        <dbReference type="Proteomes" id="UP001293718"/>
    </source>
</evidence>
<name>A0ABU5IDG3_9BURK</name>